<sequence>MRSLLLLFTLILTFSQPAFAKDWEHLAERRVTYREDTDRVNINRHNRDIRQVRLKSKQGIINMESITLHFRDGSQIVTDDLGILLKGKTSRAISVPLHQARNLRQITFKYKSVGNKKTDLAGMTKRGIVEIQTKRR</sequence>
<dbReference type="Proteomes" id="UP000031278">
    <property type="component" value="Unassembled WGS sequence"/>
</dbReference>
<dbReference type="AlphaFoldDB" id="A0A0B9G480"/>
<feature type="chain" id="PRO_5002128655" evidence="1">
    <location>
        <begin position="21"/>
        <end position="136"/>
    </location>
</feature>
<protein>
    <submittedName>
        <fullName evidence="2">Uncharacterized protein</fullName>
    </submittedName>
</protein>
<organism evidence="2 3">
    <name type="scientific">Photobacterium gaetbulicola</name>
    <dbReference type="NCBI Taxonomy" id="1295392"/>
    <lineage>
        <taxon>Bacteria</taxon>
        <taxon>Pseudomonadati</taxon>
        <taxon>Pseudomonadota</taxon>
        <taxon>Gammaproteobacteria</taxon>
        <taxon>Vibrionales</taxon>
        <taxon>Vibrionaceae</taxon>
        <taxon>Photobacterium</taxon>
    </lineage>
</organism>
<accession>A0A0B9G480</accession>
<evidence type="ECO:0000256" key="1">
    <source>
        <dbReference type="SAM" id="SignalP"/>
    </source>
</evidence>
<comment type="caution">
    <text evidence="2">The sequence shown here is derived from an EMBL/GenBank/DDBJ whole genome shotgun (WGS) entry which is preliminary data.</text>
</comment>
<reference evidence="2 3" key="1">
    <citation type="submission" date="2014-12" db="EMBL/GenBank/DDBJ databases">
        <title>Genome sequencing of Photobacterium gaetbulicola AD005a.</title>
        <authorList>
            <person name="Adrian T.G.S."/>
            <person name="Chan K.G."/>
        </authorList>
    </citation>
    <scope>NUCLEOTIDE SEQUENCE [LARGE SCALE GENOMIC DNA]</scope>
    <source>
        <strain evidence="2 3">AD005a</strain>
    </source>
</reference>
<dbReference type="RefSeq" id="WP_039461796.1">
    <property type="nucleotide sequence ID" value="NZ_JWLZ01000157.1"/>
</dbReference>
<evidence type="ECO:0000313" key="2">
    <source>
        <dbReference type="EMBL" id="KHT63449.1"/>
    </source>
</evidence>
<feature type="signal peptide" evidence="1">
    <location>
        <begin position="1"/>
        <end position="20"/>
    </location>
</feature>
<keyword evidence="1" id="KW-0732">Signal</keyword>
<name>A0A0B9G480_9GAMM</name>
<gene>
    <name evidence="2" type="ORF">RJ45_11550</name>
</gene>
<evidence type="ECO:0000313" key="3">
    <source>
        <dbReference type="Proteomes" id="UP000031278"/>
    </source>
</evidence>
<dbReference type="EMBL" id="JWLZ01000157">
    <property type="protein sequence ID" value="KHT63449.1"/>
    <property type="molecule type" value="Genomic_DNA"/>
</dbReference>
<proteinExistence type="predicted"/>